<proteinExistence type="predicted"/>
<evidence type="ECO:0000313" key="3">
    <source>
        <dbReference type="Proteomes" id="UP000190188"/>
    </source>
</evidence>
<dbReference type="OrthoDB" id="1495892at2"/>
<dbReference type="Pfam" id="PF12867">
    <property type="entry name" value="DinB_2"/>
    <property type="match status" value="1"/>
</dbReference>
<protein>
    <recommendedName>
        <fullName evidence="1">DinB-like domain-containing protein</fullName>
    </recommendedName>
</protein>
<dbReference type="Proteomes" id="UP000190188">
    <property type="component" value="Unassembled WGS sequence"/>
</dbReference>
<organism evidence="2 3">
    <name type="scientific">Paenibacillus selenitireducens</name>
    <dbReference type="NCBI Taxonomy" id="1324314"/>
    <lineage>
        <taxon>Bacteria</taxon>
        <taxon>Bacillati</taxon>
        <taxon>Bacillota</taxon>
        <taxon>Bacilli</taxon>
        <taxon>Bacillales</taxon>
        <taxon>Paenibacillaceae</taxon>
        <taxon>Paenibacillus</taxon>
    </lineage>
</organism>
<dbReference type="AlphaFoldDB" id="A0A1T2X5P4"/>
<reference evidence="2 3" key="1">
    <citation type="submission" date="2017-01" db="EMBL/GenBank/DDBJ databases">
        <title>Genome analysis of Paenibacillus selenitrireducens ES3-24.</title>
        <authorList>
            <person name="Xu D."/>
            <person name="Yao R."/>
            <person name="Zheng S."/>
        </authorList>
    </citation>
    <scope>NUCLEOTIDE SEQUENCE [LARGE SCALE GENOMIC DNA]</scope>
    <source>
        <strain evidence="2 3">ES3-24</strain>
    </source>
</reference>
<dbReference type="RefSeq" id="WP_078501297.1">
    <property type="nucleotide sequence ID" value="NZ_MSZX01000009.1"/>
</dbReference>
<evidence type="ECO:0000313" key="2">
    <source>
        <dbReference type="EMBL" id="OPA75221.1"/>
    </source>
</evidence>
<accession>A0A1T2X5P4</accession>
<dbReference type="SUPFAM" id="SSF109854">
    <property type="entry name" value="DinB/YfiT-like putative metalloenzymes"/>
    <property type="match status" value="1"/>
</dbReference>
<sequence length="177" mass="20538">MNTNETLQQFKETVNHYLQELNNFTLEELKHQPNENEWSLGQMYLHLINSALYMQLRNIDDCMSTTAVTPVPTEGKSKDAIAVFELGSFPPIRIQVPPSPEYTPQQPESREQLIQGLKHVVSRMEEIEPRLAEAPLQNTVAHPRFGPLNALEWFKLTEMHYRHHLLQLERLKAISRA</sequence>
<name>A0A1T2X5P4_9BACL</name>
<dbReference type="STRING" id="1324314.BVG16_21720"/>
<evidence type="ECO:0000259" key="1">
    <source>
        <dbReference type="Pfam" id="PF12867"/>
    </source>
</evidence>
<keyword evidence="3" id="KW-1185">Reference proteome</keyword>
<dbReference type="InterPro" id="IPR024775">
    <property type="entry name" value="DinB-like"/>
</dbReference>
<comment type="caution">
    <text evidence="2">The sequence shown here is derived from an EMBL/GenBank/DDBJ whole genome shotgun (WGS) entry which is preliminary data.</text>
</comment>
<dbReference type="EMBL" id="MSZX01000009">
    <property type="protein sequence ID" value="OPA75221.1"/>
    <property type="molecule type" value="Genomic_DNA"/>
</dbReference>
<dbReference type="Gene3D" id="1.20.120.450">
    <property type="entry name" value="dinb family like domain"/>
    <property type="match status" value="1"/>
</dbReference>
<dbReference type="InterPro" id="IPR034660">
    <property type="entry name" value="DinB/YfiT-like"/>
</dbReference>
<feature type="domain" description="DinB-like" evidence="1">
    <location>
        <begin position="9"/>
        <end position="168"/>
    </location>
</feature>
<gene>
    <name evidence="2" type="ORF">BVG16_21720</name>
</gene>